<keyword evidence="3" id="KW-1185">Reference proteome</keyword>
<proteinExistence type="predicted"/>
<accession>A0A5S4V1R4</accession>
<evidence type="ECO:0000313" key="2">
    <source>
        <dbReference type="EMBL" id="TYL52902.1"/>
    </source>
</evidence>
<keyword evidence="1" id="KW-0732">Signal</keyword>
<name>A0A5S4V1R4_9MICO</name>
<feature type="signal peptide" evidence="1">
    <location>
        <begin position="1"/>
        <end position="21"/>
    </location>
</feature>
<comment type="caution">
    <text evidence="2">The sequence shown here is derived from an EMBL/GenBank/DDBJ whole genome shotgun (WGS) entry which is preliminary data.</text>
</comment>
<dbReference type="EMBL" id="VSSB01000001">
    <property type="protein sequence ID" value="TYL52902.1"/>
    <property type="molecule type" value="Genomic_DNA"/>
</dbReference>
<dbReference type="Proteomes" id="UP000325243">
    <property type="component" value="Unassembled WGS sequence"/>
</dbReference>
<organism evidence="2 3">
    <name type="scientific">Agromyces mariniharenae</name>
    <dbReference type="NCBI Taxonomy" id="2604423"/>
    <lineage>
        <taxon>Bacteria</taxon>
        <taxon>Bacillati</taxon>
        <taxon>Actinomycetota</taxon>
        <taxon>Actinomycetes</taxon>
        <taxon>Micrococcales</taxon>
        <taxon>Microbacteriaceae</taxon>
        <taxon>Agromyces</taxon>
    </lineage>
</organism>
<reference evidence="2 3" key="1">
    <citation type="submission" date="2019-08" db="EMBL/GenBank/DDBJ databases">
        <authorList>
            <person name="Hu J."/>
        </authorList>
    </citation>
    <scope>NUCLEOTIDE SEQUENCE [LARGE SCALE GENOMIC DNA]</scope>
    <source>
        <strain evidence="2 3">NEAU-184</strain>
    </source>
</reference>
<protein>
    <submittedName>
        <fullName evidence="2">Uncharacterized protein</fullName>
    </submittedName>
</protein>
<evidence type="ECO:0000313" key="3">
    <source>
        <dbReference type="Proteomes" id="UP000325243"/>
    </source>
</evidence>
<sequence length="165" mass="17240">MRRWSILIAAAAAIAGITGCAGTSEPLESDSDSTSAASNPSSGDDYVLRVNELCRALVADSIAVRGGAELSLESYLDLKSERVRLRTAFDDAVESIPVAETEQDAADLFDAYRAWSDDAEAKIAAAAETGDTATFEAAVDEYGEAVAATTWKQDLAAVGISCPAR</sequence>
<dbReference type="PROSITE" id="PS51257">
    <property type="entry name" value="PROKAR_LIPOPROTEIN"/>
    <property type="match status" value="1"/>
</dbReference>
<feature type="chain" id="PRO_5038425558" evidence="1">
    <location>
        <begin position="22"/>
        <end position="165"/>
    </location>
</feature>
<dbReference type="AlphaFoldDB" id="A0A5S4V1R4"/>
<dbReference type="RefSeq" id="WP_148732365.1">
    <property type="nucleotide sequence ID" value="NZ_VSSB01000001.1"/>
</dbReference>
<evidence type="ECO:0000256" key="1">
    <source>
        <dbReference type="SAM" id="SignalP"/>
    </source>
</evidence>
<gene>
    <name evidence="2" type="ORF">FYC51_03995</name>
</gene>